<feature type="transmembrane region" description="Helical" evidence="4">
    <location>
        <begin position="191"/>
        <end position="214"/>
    </location>
</feature>
<evidence type="ECO:0000256" key="2">
    <source>
        <dbReference type="ARBA" id="ARBA00022989"/>
    </source>
</evidence>
<dbReference type="Proteomes" id="UP000051373">
    <property type="component" value="Unassembled WGS sequence"/>
</dbReference>
<name>A0A0S8FN33_UNCW3</name>
<dbReference type="PANTHER" id="PTHR23525:SF1">
    <property type="entry name" value="NODULIN-LIKE DOMAIN-CONTAINING PROTEIN"/>
    <property type="match status" value="1"/>
</dbReference>
<evidence type="ECO:0000256" key="3">
    <source>
        <dbReference type="ARBA" id="ARBA00023136"/>
    </source>
</evidence>
<dbReference type="PANTHER" id="PTHR23525">
    <property type="entry name" value="TRANSPORTER, PUTATIVE-RELATED"/>
    <property type="match status" value="1"/>
</dbReference>
<feature type="transmembrane region" description="Helical" evidence="4">
    <location>
        <begin position="342"/>
        <end position="363"/>
    </location>
</feature>
<dbReference type="InterPro" id="IPR011701">
    <property type="entry name" value="MFS"/>
</dbReference>
<keyword evidence="1 4" id="KW-0812">Transmembrane</keyword>
<feature type="transmembrane region" description="Helical" evidence="4">
    <location>
        <begin position="77"/>
        <end position="96"/>
    </location>
</feature>
<dbReference type="Pfam" id="PF07690">
    <property type="entry name" value="MFS_1"/>
    <property type="match status" value="2"/>
</dbReference>
<dbReference type="STRING" id="1703779.AMJ83_11540"/>
<evidence type="ECO:0000256" key="1">
    <source>
        <dbReference type="ARBA" id="ARBA00022692"/>
    </source>
</evidence>
<organism evidence="6 7">
    <name type="scientific">candidate division WOR_3 bacterium SM23_42</name>
    <dbReference type="NCBI Taxonomy" id="1703779"/>
    <lineage>
        <taxon>Bacteria</taxon>
        <taxon>Bacteria division WOR-3</taxon>
    </lineage>
</organism>
<feature type="domain" description="Major facilitator superfamily (MFS) profile" evidence="5">
    <location>
        <begin position="1"/>
        <end position="367"/>
    </location>
</feature>
<reference evidence="6 7" key="1">
    <citation type="journal article" date="2015" name="Microbiome">
        <title>Genomic resolution of linkages in carbon, nitrogen, and sulfur cycling among widespread estuary sediment bacteria.</title>
        <authorList>
            <person name="Baker B.J."/>
            <person name="Lazar C.S."/>
            <person name="Teske A.P."/>
            <person name="Dick G.J."/>
        </authorList>
    </citation>
    <scope>NUCLEOTIDE SEQUENCE [LARGE SCALE GENOMIC DNA]</scope>
    <source>
        <strain evidence="6">SM23_42</strain>
    </source>
</reference>
<evidence type="ECO:0000313" key="7">
    <source>
        <dbReference type="Proteomes" id="UP000051373"/>
    </source>
</evidence>
<feature type="transmembrane region" description="Helical" evidence="4">
    <location>
        <begin position="226"/>
        <end position="246"/>
    </location>
</feature>
<dbReference type="AlphaFoldDB" id="A0A0S8FN33"/>
<comment type="caution">
    <text evidence="6">The sequence shown here is derived from an EMBL/GenBank/DDBJ whole genome shotgun (WGS) entry which is preliminary data.</text>
</comment>
<evidence type="ECO:0000313" key="6">
    <source>
        <dbReference type="EMBL" id="KPK62152.1"/>
    </source>
</evidence>
<dbReference type="SUPFAM" id="SSF103473">
    <property type="entry name" value="MFS general substrate transporter"/>
    <property type="match status" value="1"/>
</dbReference>
<dbReference type="GO" id="GO:0022857">
    <property type="term" value="F:transmembrane transporter activity"/>
    <property type="evidence" value="ECO:0007669"/>
    <property type="project" value="InterPro"/>
</dbReference>
<evidence type="ECO:0000256" key="4">
    <source>
        <dbReference type="SAM" id="Phobius"/>
    </source>
</evidence>
<feature type="transmembrane region" description="Helical" evidence="4">
    <location>
        <begin position="276"/>
        <end position="293"/>
    </location>
</feature>
<protein>
    <recommendedName>
        <fullName evidence="5">Major facilitator superfamily (MFS) profile domain-containing protein</fullName>
    </recommendedName>
</protein>
<dbReference type="EMBL" id="LJUJ01000051">
    <property type="protein sequence ID" value="KPK62152.1"/>
    <property type="molecule type" value="Genomic_DNA"/>
</dbReference>
<feature type="transmembrane region" description="Helical" evidence="4">
    <location>
        <begin position="150"/>
        <end position="170"/>
    </location>
</feature>
<accession>A0A0S8FN33</accession>
<gene>
    <name evidence="6" type="ORF">AMJ83_11540</name>
</gene>
<feature type="transmembrane region" description="Helical" evidence="4">
    <location>
        <begin position="117"/>
        <end position="138"/>
    </location>
</feature>
<sequence length="367" mass="40454">MGFSGFMLLFNLYLKELGFGEGSIGNIISATTLGTVLVAIPASFLLRKFAIKPLLLIATPIAVFSYLIQVTTVQYEMILASGFTAGMAAVFSRVAAAPFFMRNSTPKERPYLFSMQFALMLFAGIIGNTLSGFLPGLIEKEGLVSYLTYRYTLLIFSGLVLSAIIPISFIQQKPLRSTMKMKIQSGRTIANLFLPNLIVGVGAGLSIPFLNLYFKDIFNTPAHMIGIFYSLQQLLMIVGLLIAPVIAERIGKIRTVVISQMISIPFLIILGTTQHLILAVLAFLARAALMNMAQPLYTNFAMEKVHHEDQPLTNALLTIAFTAGWGVSANLGGYLIEHFNYTYPFITTSIFYLISTAITFCLFRKEE</sequence>
<evidence type="ECO:0000259" key="5">
    <source>
        <dbReference type="PROSITE" id="PS50850"/>
    </source>
</evidence>
<dbReference type="PROSITE" id="PS50850">
    <property type="entry name" value="MFS"/>
    <property type="match status" value="1"/>
</dbReference>
<keyword evidence="3 4" id="KW-0472">Membrane</keyword>
<dbReference type="InterPro" id="IPR036259">
    <property type="entry name" value="MFS_trans_sf"/>
</dbReference>
<dbReference type="Gene3D" id="1.20.1250.20">
    <property type="entry name" value="MFS general substrate transporter like domains"/>
    <property type="match status" value="2"/>
</dbReference>
<dbReference type="InterPro" id="IPR020846">
    <property type="entry name" value="MFS_dom"/>
</dbReference>
<proteinExistence type="predicted"/>
<feature type="transmembrane region" description="Helical" evidence="4">
    <location>
        <begin position="53"/>
        <end position="71"/>
    </location>
</feature>
<keyword evidence="2 4" id="KW-1133">Transmembrane helix</keyword>
<feature type="transmembrane region" description="Helical" evidence="4">
    <location>
        <begin position="24"/>
        <end position="46"/>
    </location>
</feature>